<dbReference type="EMBL" id="GBRH01165294">
    <property type="protein sequence ID" value="JAE32602.1"/>
    <property type="molecule type" value="Transcribed_RNA"/>
</dbReference>
<accession>A0A0A9H7B8</accession>
<protein>
    <submittedName>
        <fullName evidence="1">Uncharacterized protein</fullName>
    </submittedName>
</protein>
<reference evidence="1" key="2">
    <citation type="journal article" date="2015" name="Data Brief">
        <title>Shoot transcriptome of the giant reed, Arundo donax.</title>
        <authorList>
            <person name="Barrero R.A."/>
            <person name="Guerrero F.D."/>
            <person name="Moolhuijzen P."/>
            <person name="Goolsby J.A."/>
            <person name="Tidwell J."/>
            <person name="Bellgard S.E."/>
            <person name="Bellgard M.I."/>
        </authorList>
    </citation>
    <scope>NUCLEOTIDE SEQUENCE</scope>
    <source>
        <tissue evidence="1">Shoot tissue taken approximately 20 cm above the soil surface</tissue>
    </source>
</reference>
<evidence type="ECO:0000313" key="1">
    <source>
        <dbReference type="EMBL" id="JAE32602.1"/>
    </source>
</evidence>
<sequence length="85" mass="9302">MDARGRESANSCFRILSPECVNDHLLATLTMGSCVVKVQAMSDAARSARRPRNTGEENMWSNPGVRIHLHVMKPNTGLSSGNFSK</sequence>
<dbReference type="AlphaFoldDB" id="A0A0A9H7B8"/>
<dbReference type="PROSITE" id="PS51257">
    <property type="entry name" value="PROKAR_LIPOPROTEIN"/>
    <property type="match status" value="1"/>
</dbReference>
<organism evidence="1">
    <name type="scientific">Arundo donax</name>
    <name type="common">Giant reed</name>
    <name type="synonym">Donax arundinaceus</name>
    <dbReference type="NCBI Taxonomy" id="35708"/>
    <lineage>
        <taxon>Eukaryota</taxon>
        <taxon>Viridiplantae</taxon>
        <taxon>Streptophyta</taxon>
        <taxon>Embryophyta</taxon>
        <taxon>Tracheophyta</taxon>
        <taxon>Spermatophyta</taxon>
        <taxon>Magnoliopsida</taxon>
        <taxon>Liliopsida</taxon>
        <taxon>Poales</taxon>
        <taxon>Poaceae</taxon>
        <taxon>PACMAD clade</taxon>
        <taxon>Arundinoideae</taxon>
        <taxon>Arundineae</taxon>
        <taxon>Arundo</taxon>
    </lineage>
</organism>
<reference evidence="1" key="1">
    <citation type="submission" date="2014-09" db="EMBL/GenBank/DDBJ databases">
        <authorList>
            <person name="Magalhaes I.L.F."/>
            <person name="Oliveira U."/>
            <person name="Santos F.R."/>
            <person name="Vidigal T.H.D.A."/>
            <person name="Brescovit A.D."/>
            <person name="Santos A.J."/>
        </authorList>
    </citation>
    <scope>NUCLEOTIDE SEQUENCE</scope>
    <source>
        <tissue evidence="1">Shoot tissue taken approximately 20 cm above the soil surface</tissue>
    </source>
</reference>
<proteinExistence type="predicted"/>
<name>A0A0A9H7B8_ARUDO</name>